<accession>A0ACC0HGJ8</accession>
<dbReference type="EMBL" id="CM045762">
    <property type="protein sequence ID" value="KAI8012271.1"/>
    <property type="molecule type" value="Genomic_DNA"/>
</dbReference>
<gene>
    <name evidence="1" type="ORF">LOK49_LG06G01303</name>
</gene>
<organism evidence="1 2">
    <name type="scientific">Camellia lanceoleosa</name>
    <dbReference type="NCBI Taxonomy" id="1840588"/>
    <lineage>
        <taxon>Eukaryota</taxon>
        <taxon>Viridiplantae</taxon>
        <taxon>Streptophyta</taxon>
        <taxon>Embryophyta</taxon>
        <taxon>Tracheophyta</taxon>
        <taxon>Spermatophyta</taxon>
        <taxon>Magnoliopsida</taxon>
        <taxon>eudicotyledons</taxon>
        <taxon>Gunneridae</taxon>
        <taxon>Pentapetalae</taxon>
        <taxon>asterids</taxon>
        <taxon>Ericales</taxon>
        <taxon>Theaceae</taxon>
        <taxon>Camellia</taxon>
    </lineage>
</organism>
<comment type="caution">
    <text evidence="1">The sequence shown here is derived from an EMBL/GenBank/DDBJ whole genome shotgun (WGS) entry which is preliminary data.</text>
</comment>
<keyword evidence="2" id="KW-1185">Reference proteome</keyword>
<proteinExistence type="predicted"/>
<dbReference type="Proteomes" id="UP001060215">
    <property type="component" value="Chromosome 5"/>
</dbReference>
<name>A0ACC0HGJ8_9ERIC</name>
<reference evidence="1 2" key="1">
    <citation type="journal article" date="2022" name="Plant J.">
        <title>Chromosome-level genome of Camellia lanceoleosa provides a valuable resource for understanding genome evolution and self-incompatibility.</title>
        <authorList>
            <person name="Gong W."/>
            <person name="Xiao S."/>
            <person name="Wang L."/>
            <person name="Liao Z."/>
            <person name="Chang Y."/>
            <person name="Mo W."/>
            <person name="Hu G."/>
            <person name="Li W."/>
            <person name="Zhao G."/>
            <person name="Zhu H."/>
            <person name="Hu X."/>
            <person name="Ji K."/>
            <person name="Xiang X."/>
            <person name="Song Q."/>
            <person name="Yuan D."/>
            <person name="Jin S."/>
            <person name="Zhang L."/>
        </authorList>
    </citation>
    <scope>NUCLEOTIDE SEQUENCE [LARGE SCALE GENOMIC DNA]</scope>
    <source>
        <strain evidence="1">SQ_2022a</strain>
    </source>
</reference>
<evidence type="ECO:0000313" key="1">
    <source>
        <dbReference type="EMBL" id="KAI8012271.1"/>
    </source>
</evidence>
<protein>
    <submittedName>
        <fullName evidence="1">Mediator of RNA polymerase II transcription subunit 34</fullName>
    </submittedName>
</protein>
<evidence type="ECO:0000313" key="2">
    <source>
        <dbReference type="Proteomes" id="UP001060215"/>
    </source>
</evidence>
<sequence length="292" mass="33100">MVAKAEQERRAAIIRAEGHAKVMLSLLQDMQENDQRITMLQLVDKMKVKHKDAAYSRSCFGKELDSSDVISVDAHFIIVVKKEEFQHTAYSTNSYVTIGPLAKQVLQGKKIAKLEVSREQKSKGGITKTSKCSLTSSGLQYKLDELRKELSSTWGNISSFGLVNSKDHHAKYSKTEDNRREPWTVPWTAKTILQVIEQVEVEYVPEKAEFDGHLDEEFMKDSPDSLVFTYTQKKMVEGGDGIHYPYFVRLSLPLFSFFPHLPFQLAIPLQPSINPSLPTPIPPNAPSPLYKR</sequence>